<comment type="caution">
    <text evidence="1">The sequence shown here is derived from an EMBL/GenBank/DDBJ whole genome shotgun (WGS) entry which is preliminary data.</text>
</comment>
<gene>
    <name evidence="1" type="ORF">GCM10011320_39590</name>
</gene>
<evidence type="ECO:0000313" key="2">
    <source>
        <dbReference type="Proteomes" id="UP000661507"/>
    </source>
</evidence>
<reference evidence="1" key="2">
    <citation type="submission" date="2020-09" db="EMBL/GenBank/DDBJ databases">
        <authorList>
            <person name="Sun Q."/>
            <person name="Zhou Y."/>
        </authorList>
    </citation>
    <scope>NUCLEOTIDE SEQUENCE</scope>
    <source>
        <strain evidence="1">CGMCC 1.3617</strain>
    </source>
</reference>
<evidence type="ECO:0000313" key="1">
    <source>
        <dbReference type="EMBL" id="GGJ28354.1"/>
    </source>
</evidence>
<proteinExistence type="predicted"/>
<organism evidence="1 2">
    <name type="scientific">Neoroseomonas lacus</name>
    <dbReference type="NCBI Taxonomy" id="287609"/>
    <lineage>
        <taxon>Bacteria</taxon>
        <taxon>Pseudomonadati</taxon>
        <taxon>Pseudomonadota</taxon>
        <taxon>Alphaproteobacteria</taxon>
        <taxon>Acetobacterales</taxon>
        <taxon>Acetobacteraceae</taxon>
        <taxon>Neoroseomonas</taxon>
    </lineage>
</organism>
<dbReference type="RefSeq" id="WP_188969885.1">
    <property type="nucleotide sequence ID" value="NZ_BMKW01000010.1"/>
</dbReference>
<dbReference type="Proteomes" id="UP000661507">
    <property type="component" value="Unassembled WGS sequence"/>
</dbReference>
<name>A0A917KUG7_9PROT</name>
<accession>A0A917KUG7</accession>
<dbReference type="AlphaFoldDB" id="A0A917KUG7"/>
<protein>
    <submittedName>
        <fullName evidence="1">Uncharacterized protein</fullName>
    </submittedName>
</protein>
<sequence length="160" mass="17605">MDFAAYMDAIISSGEGDWLCVSRPVFLQDCQEMSGPSGHWIEVAGHHTNFTLKSNLSISIAAGMPHRDDFAEAWTKVFPDTNARSHFIDLMWCGRPVHRLMGVSVDGGRATLPLPRADTLEVPKRAATFFQLLDGIGGGTVFIEYFKRAGFTTVDESLPV</sequence>
<keyword evidence="2" id="KW-1185">Reference proteome</keyword>
<reference evidence="1" key="1">
    <citation type="journal article" date="2014" name="Int. J. Syst. Evol. Microbiol.">
        <title>Complete genome sequence of Corynebacterium casei LMG S-19264T (=DSM 44701T), isolated from a smear-ripened cheese.</title>
        <authorList>
            <consortium name="US DOE Joint Genome Institute (JGI-PGF)"/>
            <person name="Walter F."/>
            <person name="Albersmeier A."/>
            <person name="Kalinowski J."/>
            <person name="Ruckert C."/>
        </authorList>
    </citation>
    <scope>NUCLEOTIDE SEQUENCE</scope>
    <source>
        <strain evidence="1">CGMCC 1.3617</strain>
    </source>
</reference>
<dbReference type="EMBL" id="BMKW01000010">
    <property type="protein sequence ID" value="GGJ28354.1"/>
    <property type="molecule type" value="Genomic_DNA"/>
</dbReference>